<name>A0AAD7D3Y7_MYCRO</name>
<dbReference type="EMBL" id="JARKIE010000136">
    <property type="protein sequence ID" value="KAJ7677612.1"/>
    <property type="molecule type" value="Genomic_DNA"/>
</dbReference>
<evidence type="ECO:0000313" key="2">
    <source>
        <dbReference type="Proteomes" id="UP001221757"/>
    </source>
</evidence>
<dbReference type="Proteomes" id="UP001221757">
    <property type="component" value="Unassembled WGS sequence"/>
</dbReference>
<dbReference type="AlphaFoldDB" id="A0AAD7D3Y7"/>
<proteinExistence type="predicted"/>
<comment type="caution">
    <text evidence="1">The sequence shown here is derived from an EMBL/GenBank/DDBJ whole genome shotgun (WGS) entry which is preliminary data.</text>
</comment>
<keyword evidence="2" id="KW-1185">Reference proteome</keyword>
<reference evidence="1" key="1">
    <citation type="submission" date="2023-03" db="EMBL/GenBank/DDBJ databases">
        <title>Massive genome expansion in bonnet fungi (Mycena s.s.) driven by repeated elements and novel gene families across ecological guilds.</title>
        <authorList>
            <consortium name="Lawrence Berkeley National Laboratory"/>
            <person name="Harder C.B."/>
            <person name="Miyauchi S."/>
            <person name="Viragh M."/>
            <person name="Kuo A."/>
            <person name="Thoen E."/>
            <person name="Andreopoulos B."/>
            <person name="Lu D."/>
            <person name="Skrede I."/>
            <person name="Drula E."/>
            <person name="Henrissat B."/>
            <person name="Morin E."/>
            <person name="Kohler A."/>
            <person name="Barry K."/>
            <person name="LaButti K."/>
            <person name="Morin E."/>
            <person name="Salamov A."/>
            <person name="Lipzen A."/>
            <person name="Mereny Z."/>
            <person name="Hegedus B."/>
            <person name="Baldrian P."/>
            <person name="Stursova M."/>
            <person name="Weitz H."/>
            <person name="Taylor A."/>
            <person name="Grigoriev I.V."/>
            <person name="Nagy L.G."/>
            <person name="Martin F."/>
            <person name="Kauserud H."/>
        </authorList>
    </citation>
    <scope>NUCLEOTIDE SEQUENCE</scope>
    <source>
        <strain evidence="1">CBHHK067</strain>
    </source>
</reference>
<accession>A0AAD7D3Y7</accession>
<organism evidence="1 2">
    <name type="scientific">Mycena rosella</name>
    <name type="common">Pink bonnet</name>
    <name type="synonym">Agaricus rosellus</name>
    <dbReference type="NCBI Taxonomy" id="1033263"/>
    <lineage>
        <taxon>Eukaryota</taxon>
        <taxon>Fungi</taxon>
        <taxon>Dikarya</taxon>
        <taxon>Basidiomycota</taxon>
        <taxon>Agaricomycotina</taxon>
        <taxon>Agaricomycetes</taxon>
        <taxon>Agaricomycetidae</taxon>
        <taxon>Agaricales</taxon>
        <taxon>Marasmiineae</taxon>
        <taxon>Mycenaceae</taxon>
        <taxon>Mycena</taxon>
    </lineage>
</organism>
<evidence type="ECO:0000313" key="1">
    <source>
        <dbReference type="EMBL" id="KAJ7677612.1"/>
    </source>
</evidence>
<protein>
    <submittedName>
        <fullName evidence="1">Uncharacterized protein</fullName>
    </submittedName>
</protein>
<sequence>MLRLLGGREISNISISGIAFNPMQFPLRYNNLVELSLPPMSSGRALLLLSHCPALRTCQLKIRGSGDSGSARGPIIEHALVHKLRVDVLGSLRVAVRELFGRLSFPELRHLTVTAGGRSIREVDHVHYSPCFFAAAPRVESLEIDLEMFSKSTLTLFLCGIRPTVQTLRTNTARRDIDIFDDDVLDVLVASPSLSGLQELEINGCRSSSDEALLNFIQIGTSVGFLDALKRVEVFFVREMQVDILPKLQPLVERGLSIELHYSTPSIYAFSPWQGLEDDSDTLT</sequence>
<gene>
    <name evidence="1" type="ORF">B0H17DRAFT_1078939</name>
</gene>